<proteinExistence type="predicted"/>
<name>W9C8J7_SCLBF</name>
<feature type="chain" id="PRO_5004918177" evidence="1">
    <location>
        <begin position="26"/>
        <end position="212"/>
    </location>
</feature>
<evidence type="ECO:0000313" key="2">
    <source>
        <dbReference type="EMBL" id="ESZ90865.1"/>
    </source>
</evidence>
<evidence type="ECO:0000256" key="1">
    <source>
        <dbReference type="SAM" id="SignalP"/>
    </source>
</evidence>
<dbReference type="AlphaFoldDB" id="W9C8J7"/>
<keyword evidence="3" id="KW-1185">Reference proteome</keyword>
<sequence length="212" mass="24090">MVSVKQKFLVLFGLFMRRFSPCCYTLNSPAPYSLEILSDDKSHNESFLWGCSDRGRKRLCAFKFEEMDGSSWATSEISITAADYSDQEILLFGLTTGNGDNLIIIPPEWPIVSPVLYEPVLDVGVFTFDDDNILRRIENDKISIPNKSSYPTPNWYICPSLADRAVYLLNWLLDPVSTPYHECIKVEVKRTFSLNAPVVAFAGLMKRARDEL</sequence>
<gene>
    <name evidence="2" type="ORF">SBOR_8757</name>
</gene>
<dbReference type="Proteomes" id="UP000019487">
    <property type="component" value="Unassembled WGS sequence"/>
</dbReference>
<comment type="caution">
    <text evidence="2">The sequence shown here is derived from an EMBL/GenBank/DDBJ whole genome shotgun (WGS) entry which is preliminary data.</text>
</comment>
<dbReference type="HOGENOM" id="CLU_1300323_0_0_1"/>
<reference evidence="2 3" key="1">
    <citation type="journal article" date="2014" name="Genome Announc.">
        <title>Draft genome sequence of Sclerotinia borealis, a psychrophilic plant pathogenic fungus.</title>
        <authorList>
            <person name="Mardanov A.V."/>
            <person name="Beletsky A.V."/>
            <person name="Kadnikov V.V."/>
            <person name="Ignatov A.N."/>
            <person name="Ravin N.V."/>
        </authorList>
    </citation>
    <scope>NUCLEOTIDE SEQUENCE [LARGE SCALE GENOMIC DNA]</scope>
    <source>
        <strain evidence="3">F-4157</strain>
    </source>
</reference>
<keyword evidence="1" id="KW-0732">Signal</keyword>
<evidence type="ECO:0000313" key="3">
    <source>
        <dbReference type="Proteomes" id="UP000019487"/>
    </source>
</evidence>
<accession>W9C8J7</accession>
<dbReference type="EMBL" id="AYSA01000569">
    <property type="protein sequence ID" value="ESZ90865.1"/>
    <property type="molecule type" value="Genomic_DNA"/>
</dbReference>
<organism evidence="2 3">
    <name type="scientific">Sclerotinia borealis (strain F-4128)</name>
    <dbReference type="NCBI Taxonomy" id="1432307"/>
    <lineage>
        <taxon>Eukaryota</taxon>
        <taxon>Fungi</taxon>
        <taxon>Dikarya</taxon>
        <taxon>Ascomycota</taxon>
        <taxon>Pezizomycotina</taxon>
        <taxon>Leotiomycetes</taxon>
        <taxon>Helotiales</taxon>
        <taxon>Sclerotiniaceae</taxon>
        <taxon>Sclerotinia</taxon>
    </lineage>
</organism>
<protein>
    <submittedName>
        <fullName evidence="2">Uncharacterized protein</fullName>
    </submittedName>
</protein>
<feature type="signal peptide" evidence="1">
    <location>
        <begin position="1"/>
        <end position="25"/>
    </location>
</feature>